<dbReference type="GO" id="GO:0005930">
    <property type="term" value="C:axoneme"/>
    <property type="evidence" value="ECO:0007669"/>
    <property type="project" value="TreeGrafter"/>
</dbReference>
<accession>A0AAJ7S2G5</accession>
<dbReference type="RefSeq" id="XP_026670111.1">
    <property type="nucleotide sequence ID" value="XM_026814310.1"/>
</dbReference>
<dbReference type="Proteomes" id="UP000694925">
    <property type="component" value="Unplaced"/>
</dbReference>
<sequence>MPLNNFHVWYVNSKDPWRDSVYNLVVAQMSENLLAKSALPTETAPEPDLRPKIYSVLRWGEVEKRMQKIHGDIYQLVSLTRVSEILSMNESTYVSDFSAHDSRKMKRRLKARRQKSVGKTEESTMRSQSRAEDPSPSSPTIVSRDTSTIANFESLIEEPLKPRWILLPTDSQRFRIRFQPEETGHYEETYALTIWDGNNTTYEVNVSGVADIPRLDMNPETIFPKTAVAKLTEADSSSYFYDRQVYDFGSLLILRKDVRAHYREARLKFCNVSKVDAEVRFWLGENSTECFSIEPQELFIAPGNCATLILSAVANRLGIITGKLYLCVRNNPKVDVIELQCEGSKLDIELEPKEFSFDRVLLYRMEYRTLTIRNKTPVSFYWSFDPEGEADRQIMFAPASGLIELRSEQNVDISYHALTVGTTKRTEARFKAFLDEDDRDPVFTDVVVLSGETYDVAVDINNANPIDLKYIKVDFPTRATFTMRNRGSYEVKYVITMQDNKKLATLNLPAHFKKKLEVHPASGTLPPRREQIVDVILKPKMEMTLKGAPILKCNLVDTLKETIVIAEIPLNISFVAYYTRFRVYPFPVVNFGTLAVCSEKTMYLNIENTGKFPLQYTIQLLYKHPSVLYMSNRPLDEDTVKKNELEKHAEKKSKKGKKKSARMDPQKLTLGPMTISKTEGEVAVGQTDSIDITCYPEFVGSQEEQIIIVVEDSVPEDREGKTITLSVNSSVPTIDFHDLDLIFQENHVVDQMQDFDCPKDIGPHTVFARQEKCLYFRFISVPSTHVTCFRLYNHGVVAASVDIRFIHEALMPSTAKTNTFVIDPLREQIPPMSHKVFTVSFTPHIIETFHGAFEVSVILPSHLGRDHLFIKLVGESCVPQVTITEPVHGVREWPTLNFPRTLIDESSFRCFVMENVGCIKAKVIVEIEEDLSNVFAFSACLDTQPLLQVWDEYCDEPHDRCTVVRLAPGNVGRFKVTFSPTQVGKDYGKIRLQIVDNPYENLMINLEGECYVELIVLKGLQLDDSKRKLSARQETRKSRKAMSKQTSLASATSSSMYPLSLTYVLDYELCFIGKMYKKTFSVINKSTDRWFRFQWSAHPHVVFEPSIGHIKYLTSKENVVTFLAGEPTNHENTRIECLICEITVEDPTTDMAWDDRQTEVKWEKIHPDLMHEISDVELMKKKLIAPTIEAKHEVIPGTGKSIQLLLSATVAYSEYLCSVQEIYFKDTLMFQVREYKFTLSNPGIVNTVYAWKVNMDEQYPKRHIGDGSSANSRPRTADDYSSVQQSRSSRGIFSAKSEPRYKNAKENEKSVGDSTNVMSRQCTSFASDSVDMKTASSTKMSDLFSSTAGMSERTTDSWLEGDDLPFSISPEIGIIPPGQSVESTLTFSPKDVFYYKAYLTCKMDNLDPKRATLTIPIMARSLLPYCHFDVQESDYVTSGRRDPTRPGPVGYEIDDPTLWQNIRVIEFKVVGVGRTHVKRFHLINPTVDDYRFSWRDRTPRKTDEISNFHCTVSEGFAERGKRTDLAFTFLAEDVGVFESFWLFSIERYNLECLFLVAGVVTEPSVHCLTVHVKLKPTILGFNVKDSIKLLNNEDCHLDFKIVEESLYSEGKYQKLSVTPMSGTLVPKSELYLWVEYHPTRVGEFHFSIQCAVNLMKSPLTIFVTASVYDIVSSVSYCKPNGEVVQASEDKENVIDLGRITLEMPVAIKFELTNTGKVSFYYTWDLGMTPEMECKNLYSLTMPHRQSHLAIGDRAVCSLTLTARQKVAIKDHCVLLQISNGPAYKFILKACSKRPGVDFSFNRYDFGPCYVQQNNAVSYYTDLCLTNTENVPFVIECAFEEQPHLSVDLNCISEALAPHSTISIPIVFRPLKETKYRDCLVFTINSTNEKKIMITGEGIGYRILSTVAVCILNRLQIRLVNPHEKSIDLGSVPPSKSVTKKIPVVNEGLAPVELKFDLMKDLNVYDEYRERVISCETKPEVIVEMEKASIMETKRSWTVDCKLYTSEPTLSEVLKIKPSTSITLKPNRKMNVLVTFKPTSRMKPFTAKVAAQTASTILPLFLLRGSCVGAEFRLNRAHIPFGTIVQGCSEETKVILMNTGDLGSRFKWNTSKLPGDFQITPMSGYCSAGMDVGFVVKFQPVEQRGLIEGEATIEIEKYETLKVKITGACSKLPQPIETIRFECLVREKHTRSVVVMNDSNLPWKLKPQVTGDYFSVDEILQIPPQQYAPCNVTYSPLVMNTENSLHTGFLVLKSLDDNLYLLYLLSGRSLPPQVVAKIVRQIPAKTKYTELLPVRNWLDTQQRFHCEIQLLKEDDDEEIPLHSFVGNERIDVPANSQRDYRAVFHCYKEWNVCFRVTFSNEEKEYQFYEIEYEVTEPEVIESIKLTTPARSQICYSLKLENPLEEQPVVYTLDCDYPFITIDRKQTKPIPPLSQLFVAIDYNSPLPAEESVMLNVFNEILGVFPYELRLKATPAPPEKVTRVSTTLGSSHAFSLSIKNLIDSNTKFMIELDSDSFMCPKSVQVKGLSDGIIEVVYEPCDVENVTATLVATSKVAGQFIFPLIGSCSLPRPMGPYVVTRTSSTVIQFKNVFREGKTFDFVVDVPAYFTVTTPTPTLESKQSIDVEIDIREDEMDGEESMDEKYPVTGKLIIYCTDPVFSHIKWIYYLRGVFDET</sequence>
<protein>
    <submittedName>
        <fullName evidence="3">Hydrocephalus-inducing protein-like</fullName>
    </submittedName>
</protein>
<reference evidence="3" key="1">
    <citation type="submission" date="2025-08" db="UniProtKB">
        <authorList>
            <consortium name="RefSeq"/>
        </authorList>
    </citation>
    <scope>IDENTIFICATION</scope>
    <source>
        <tissue evidence="3">Whole body</tissue>
    </source>
</reference>
<feature type="compositionally biased region" description="Polar residues" evidence="1">
    <location>
        <begin position="1268"/>
        <end position="1291"/>
    </location>
</feature>
<dbReference type="GeneID" id="108625547"/>
<organism evidence="2 3">
    <name type="scientific">Ceratina calcarata</name>
    <dbReference type="NCBI Taxonomy" id="156304"/>
    <lineage>
        <taxon>Eukaryota</taxon>
        <taxon>Metazoa</taxon>
        <taxon>Ecdysozoa</taxon>
        <taxon>Arthropoda</taxon>
        <taxon>Hexapoda</taxon>
        <taxon>Insecta</taxon>
        <taxon>Pterygota</taxon>
        <taxon>Neoptera</taxon>
        <taxon>Endopterygota</taxon>
        <taxon>Hymenoptera</taxon>
        <taxon>Apocrita</taxon>
        <taxon>Aculeata</taxon>
        <taxon>Apoidea</taxon>
        <taxon>Anthophila</taxon>
        <taxon>Apidae</taxon>
        <taxon>Ceratina</taxon>
        <taxon>Zadontomerus</taxon>
    </lineage>
</organism>
<evidence type="ECO:0000256" key="1">
    <source>
        <dbReference type="SAM" id="MobiDB-lite"/>
    </source>
</evidence>
<evidence type="ECO:0000313" key="2">
    <source>
        <dbReference type="Proteomes" id="UP000694925"/>
    </source>
</evidence>
<dbReference type="InterPro" id="IPR013783">
    <property type="entry name" value="Ig-like_fold"/>
</dbReference>
<proteinExistence type="predicted"/>
<feature type="compositionally biased region" description="Basic residues" evidence="1">
    <location>
        <begin position="650"/>
        <end position="660"/>
    </location>
</feature>
<feature type="compositionally biased region" description="Basic residues" evidence="1">
    <location>
        <begin position="104"/>
        <end position="116"/>
    </location>
</feature>
<dbReference type="InterPro" id="IPR033305">
    <property type="entry name" value="Hydin-like"/>
</dbReference>
<keyword evidence="2" id="KW-1185">Reference proteome</keyword>
<feature type="compositionally biased region" description="Basic and acidic residues" evidence="1">
    <location>
        <begin position="1297"/>
        <end position="1311"/>
    </location>
</feature>
<dbReference type="PANTHER" id="PTHR23053">
    <property type="entry name" value="DLEC1 DELETED IN LUNG AND ESOPHAGEAL CANCER 1"/>
    <property type="match status" value="1"/>
</dbReference>
<evidence type="ECO:0000313" key="3">
    <source>
        <dbReference type="RefSeq" id="XP_026670111.1"/>
    </source>
</evidence>
<gene>
    <name evidence="3" type="primary">LOC108625547</name>
</gene>
<feature type="region of interest" description="Disordered" evidence="1">
    <location>
        <begin position="641"/>
        <end position="663"/>
    </location>
</feature>
<dbReference type="GO" id="GO:0003341">
    <property type="term" value="P:cilium movement"/>
    <property type="evidence" value="ECO:0007669"/>
    <property type="project" value="TreeGrafter"/>
</dbReference>
<feature type="region of interest" description="Disordered" evidence="1">
    <location>
        <begin position="1262"/>
        <end position="1316"/>
    </location>
</feature>
<dbReference type="GO" id="GO:1904158">
    <property type="term" value="P:axonemal central apparatus assembly"/>
    <property type="evidence" value="ECO:0007669"/>
    <property type="project" value="TreeGrafter"/>
</dbReference>
<dbReference type="KEGG" id="ccal:108625547"/>
<dbReference type="Gene3D" id="2.60.40.10">
    <property type="entry name" value="Immunoglobulins"/>
    <property type="match status" value="12"/>
</dbReference>
<feature type="compositionally biased region" description="Basic and acidic residues" evidence="1">
    <location>
        <begin position="118"/>
        <end position="133"/>
    </location>
</feature>
<name>A0AAJ7S2G5_9HYME</name>
<dbReference type="PANTHER" id="PTHR23053:SF0">
    <property type="entry name" value="HYDROCEPHALUS-INDUCING PROTEIN HOMOLOG"/>
    <property type="match status" value="1"/>
</dbReference>
<feature type="region of interest" description="Disordered" evidence="1">
    <location>
        <begin position="104"/>
        <end position="144"/>
    </location>
</feature>